<dbReference type="CDD" id="cd14332">
    <property type="entry name" value="UBA_RuvA_C"/>
    <property type="match status" value="1"/>
</dbReference>
<evidence type="ECO:0000259" key="7">
    <source>
        <dbReference type="Pfam" id="PF01330"/>
    </source>
</evidence>
<feature type="domain" description="Holliday junction DNA helicase RuvA C-terminal" evidence="8">
    <location>
        <begin position="175"/>
        <end position="219"/>
    </location>
</feature>
<keyword evidence="4 6" id="KW-0233">DNA recombination</keyword>
<keyword evidence="3 6" id="KW-0238">DNA-binding</keyword>
<keyword evidence="2 6" id="KW-0227">DNA damage</keyword>
<comment type="subunit">
    <text evidence="6">Homotetramer. Forms an RuvA(8)-RuvB(12)-Holliday junction (HJ) complex. HJ DNA is sandwiched between 2 RuvA tetramers; dsDNA enters through RuvA and exits via RuvB. An RuvB hexamer assembles on each DNA strand where it exits the tetramer. Each RuvB hexamer is contacted by two RuvA subunits (via domain III) on 2 adjacent RuvB subunits; this complex drives branch migration. In the full resolvosome a probable DNA-RuvA(4)-RuvB(12)-RuvC(2) complex forms which resolves the HJ.</text>
</comment>
<dbReference type="Gene3D" id="2.40.50.140">
    <property type="entry name" value="Nucleic acid-binding proteins"/>
    <property type="match status" value="1"/>
</dbReference>
<keyword evidence="5 6" id="KW-0234">DNA repair</keyword>
<evidence type="ECO:0000256" key="4">
    <source>
        <dbReference type="ARBA" id="ARBA00023172"/>
    </source>
</evidence>
<dbReference type="SUPFAM" id="SSF46929">
    <property type="entry name" value="DNA helicase RuvA subunit, C-terminal domain"/>
    <property type="match status" value="1"/>
</dbReference>
<comment type="caution">
    <text evidence="9">The sequence shown here is derived from an EMBL/GenBank/DDBJ whole genome shotgun (WGS) entry which is preliminary data.</text>
</comment>
<sequence>MIAKLRGIIDTIGDDYCIVDVNGVGYLVFASAKTLGKLTRGKQYCLLTETVVREDSISLFGFYDAWEKEWFLTLTKVQGVGAKVCLSILSVLSPSQLAQAVAAQDKNSFTRASGVGPKLAARLVTELKDKIVTVPWEATSNGDLSQEGKMDEQKAAEITENYEDNLVAMTDDPSKMEDAISALVNLGYQRLEAYQAVNKASAANPEADVSGLIRLALKEFANKE</sequence>
<dbReference type="Gene3D" id="1.10.8.10">
    <property type="entry name" value="DNA helicase RuvA subunit, C-terminal domain"/>
    <property type="match status" value="1"/>
</dbReference>
<dbReference type="GO" id="GO:0000400">
    <property type="term" value="F:four-way junction DNA binding"/>
    <property type="evidence" value="ECO:0007669"/>
    <property type="project" value="UniProtKB-UniRule"/>
</dbReference>
<dbReference type="Pfam" id="PF07499">
    <property type="entry name" value="RuvA_C"/>
    <property type="match status" value="1"/>
</dbReference>
<dbReference type="Gene3D" id="1.10.150.20">
    <property type="entry name" value="5' to 3' exonuclease, C-terminal subdomain"/>
    <property type="match status" value="1"/>
</dbReference>
<dbReference type="Pfam" id="PF01330">
    <property type="entry name" value="RuvA_N"/>
    <property type="match status" value="1"/>
</dbReference>
<dbReference type="GO" id="GO:0005524">
    <property type="term" value="F:ATP binding"/>
    <property type="evidence" value="ECO:0007669"/>
    <property type="project" value="InterPro"/>
</dbReference>
<comment type="function">
    <text evidence="6">The RuvA-RuvB-RuvC complex processes Holliday junction (HJ) DNA during genetic recombination and DNA repair, while the RuvA-RuvB complex plays an important role in the rescue of blocked DNA replication forks via replication fork reversal (RFR). RuvA specifically binds to HJ cruciform DNA, conferring on it an open structure. The RuvB hexamer acts as an ATP-dependent pump, pulling dsDNA into and through the RuvAB complex. HJ branch migration allows RuvC to scan DNA until it finds its consensus sequence, where it cleaves and resolves the cruciform DNA.</text>
</comment>
<dbReference type="InterPro" id="IPR010994">
    <property type="entry name" value="RuvA_2-like"/>
</dbReference>
<dbReference type="AlphaFoldDB" id="A0A9D1M3E8"/>
<comment type="caution">
    <text evidence="6">Lacks conserved residue(s) required for the propagation of feature annotation.</text>
</comment>
<dbReference type="GO" id="GO:0006310">
    <property type="term" value="P:DNA recombination"/>
    <property type="evidence" value="ECO:0007669"/>
    <property type="project" value="UniProtKB-UniRule"/>
</dbReference>
<dbReference type="InterPro" id="IPR000085">
    <property type="entry name" value="RuvA"/>
</dbReference>
<evidence type="ECO:0000256" key="5">
    <source>
        <dbReference type="ARBA" id="ARBA00023204"/>
    </source>
</evidence>
<dbReference type="GO" id="GO:0048476">
    <property type="term" value="C:Holliday junction resolvase complex"/>
    <property type="evidence" value="ECO:0007669"/>
    <property type="project" value="UniProtKB-UniRule"/>
</dbReference>
<dbReference type="SUPFAM" id="SSF50249">
    <property type="entry name" value="Nucleic acid-binding proteins"/>
    <property type="match status" value="1"/>
</dbReference>
<evidence type="ECO:0000259" key="8">
    <source>
        <dbReference type="Pfam" id="PF07499"/>
    </source>
</evidence>
<dbReference type="GO" id="GO:0005737">
    <property type="term" value="C:cytoplasm"/>
    <property type="evidence" value="ECO:0007669"/>
    <property type="project" value="UniProtKB-SubCell"/>
</dbReference>
<feature type="domain" description="DNA helicase Holliday junction RuvA type" evidence="7">
    <location>
        <begin position="1"/>
        <end position="61"/>
    </location>
</feature>
<proteinExistence type="inferred from homology"/>
<reference evidence="9" key="1">
    <citation type="submission" date="2020-10" db="EMBL/GenBank/DDBJ databases">
        <authorList>
            <person name="Gilroy R."/>
        </authorList>
    </citation>
    <scope>NUCLEOTIDE SEQUENCE</scope>
    <source>
        <strain evidence="9">ChiW3-316</strain>
    </source>
</reference>
<dbReference type="NCBIfam" id="TIGR00084">
    <property type="entry name" value="ruvA"/>
    <property type="match status" value="1"/>
</dbReference>
<reference evidence="9" key="2">
    <citation type="journal article" date="2021" name="PeerJ">
        <title>Extensive microbial diversity within the chicken gut microbiome revealed by metagenomics and culture.</title>
        <authorList>
            <person name="Gilroy R."/>
            <person name="Ravi A."/>
            <person name="Getino M."/>
            <person name="Pursley I."/>
            <person name="Horton D.L."/>
            <person name="Alikhan N.F."/>
            <person name="Baker D."/>
            <person name="Gharbi K."/>
            <person name="Hall N."/>
            <person name="Watson M."/>
            <person name="Adriaenssens E.M."/>
            <person name="Foster-Nyarko E."/>
            <person name="Jarju S."/>
            <person name="Secka A."/>
            <person name="Antonio M."/>
            <person name="Oren A."/>
            <person name="Chaudhuri R.R."/>
            <person name="La Ragione R."/>
            <person name="Hildebrand F."/>
            <person name="Pallen M.J."/>
        </authorList>
    </citation>
    <scope>NUCLEOTIDE SEQUENCE</scope>
    <source>
        <strain evidence="9">ChiW3-316</strain>
    </source>
</reference>
<dbReference type="Pfam" id="PF14520">
    <property type="entry name" value="HHH_5"/>
    <property type="match status" value="1"/>
</dbReference>
<keyword evidence="1 6" id="KW-0963">Cytoplasm</keyword>
<evidence type="ECO:0000256" key="3">
    <source>
        <dbReference type="ARBA" id="ARBA00023125"/>
    </source>
</evidence>
<dbReference type="HAMAP" id="MF_00031">
    <property type="entry name" value="DNA_HJ_migration_RuvA"/>
    <property type="match status" value="1"/>
</dbReference>
<dbReference type="EMBL" id="DVNC01000020">
    <property type="protein sequence ID" value="HIU52878.1"/>
    <property type="molecule type" value="Genomic_DNA"/>
</dbReference>
<protein>
    <recommendedName>
        <fullName evidence="6">Holliday junction branch migration complex subunit RuvA</fullName>
    </recommendedName>
</protein>
<dbReference type="GO" id="GO:0006281">
    <property type="term" value="P:DNA repair"/>
    <property type="evidence" value="ECO:0007669"/>
    <property type="project" value="UniProtKB-UniRule"/>
</dbReference>
<evidence type="ECO:0000313" key="9">
    <source>
        <dbReference type="EMBL" id="HIU52878.1"/>
    </source>
</evidence>
<dbReference type="Proteomes" id="UP000824107">
    <property type="component" value="Unassembled WGS sequence"/>
</dbReference>
<name>A0A9D1M3E8_9PROT</name>
<dbReference type="GO" id="GO:0009379">
    <property type="term" value="C:Holliday junction helicase complex"/>
    <property type="evidence" value="ECO:0007669"/>
    <property type="project" value="InterPro"/>
</dbReference>
<dbReference type="GO" id="GO:0009378">
    <property type="term" value="F:four-way junction helicase activity"/>
    <property type="evidence" value="ECO:0007669"/>
    <property type="project" value="InterPro"/>
</dbReference>
<comment type="subcellular location">
    <subcellularLocation>
        <location evidence="6">Cytoplasm</location>
    </subcellularLocation>
</comment>
<dbReference type="InterPro" id="IPR013849">
    <property type="entry name" value="DNA_helicase_Holl-junc_RuvA_I"/>
</dbReference>
<dbReference type="InterPro" id="IPR036267">
    <property type="entry name" value="RuvA_C_sf"/>
</dbReference>
<accession>A0A9D1M3E8</accession>
<dbReference type="InterPro" id="IPR012340">
    <property type="entry name" value="NA-bd_OB-fold"/>
</dbReference>
<evidence type="ECO:0000313" key="10">
    <source>
        <dbReference type="Proteomes" id="UP000824107"/>
    </source>
</evidence>
<organism evidence="9 10">
    <name type="scientific">Candidatus Scatocola faecipullorum</name>
    <dbReference type="NCBI Taxonomy" id="2840917"/>
    <lineage>
        <taxon>Bacteria</taxon>
        <taxon>Pseudomonadati</taxon>
        <taxon>Pseudomonadota</taxon>
        <taxon>Alphaproteobacteria</taxon>
        <taxon>Rhodospirillales</taxon>
        <taxon>Rhodospirillaceae</taxon>
        <taxon>Rhodospirillaceae incertae sedis</taxon>
        <taxon>Candidatus Scatocola</taxon>
    </lineage>
</organism>
<evidence type="ECO:0000256" key="1">
    <source>
        <dbReference type="ARBA" id="ARBA00022490"/>
    </source>
</evidence>
<comment type="domain">
    <text evidence="6">Has three domains with a flexible linker between the domains II and III and assumes an 'L' shape. Domain III is highly mobile and contacts RuvB.</text>
</comment>
<gene>
    <name evidence="6 9" type="primary">ruvA</name>
    <name evidence="9" type="ORF">IAD20_02230</name>
</gene>
<comment type="similarity">
    <text evidence="6">Belongs to the RuvA family.</text>
</comment>
<dbReference type="InterPro" id="IPR011114">
    <property type="entry name" value="RuvA_C"/>
</dbReference>
<evidence type="ECO:0000256" key="6">
    <source>
        <dbReference type="HAMAP-Rule" id="MF_00031"/>
    </source>
</evidence>
<feature type="region of interest" description="Domain III" evidence="6">
    <location>
        <begin position="171"/>
        <end position="224"/>
    </location>
</feature>
<dbReference type="SUPFAM" id="SSF47781">
    <property type="entry name" value="RuvA domain 2-like"/>
    <property type="match status" value="1"/>
</dbReference>
<evidence type="ECO:0000256" key="2">
    <source>
        <dbReference type="ARBA" id="ARBA00022763"/>
    </source>
</evidence>